<evidence type="ECO:0008006" key="5">
    <source>
        <dbReference type="Google" id="ProtNLM"/>
    </source>
</evidence>
<sequence>MSSIRATMYLTGLITPAIASSAFANPNPESTEQPIDQRINNLKEKVLRLIDDCKKTKCDFDTIETSAASFYQLINHRYRYDPGNKPSLGSIFLQIIALAESSERYESAKTWTSRLIEATTRDNTDNYDASIRNLKDKLAKLEQKIASKNGGHPEATPSSIAAPAISRKSVFRIAGGISLGGGSNWSPSPYQFSPTDPASLLVERRDDDTVSNHCRDIGCAVDANTEPSRSFQLLPLFFWGIEGSLAHVSEDREISLAGVLYSAPYGVRGIYGGIGYATSSDPFEFLCWKPWVRIGGTLLVGSTILRKVSPTTVTFNNDTLSASAGAELSSWIGPQLGARLELDLMFRRSVDIGFGVHPSFLASYYSQVTFWIPIVFRSQWDLPLKTGVAQ</sequence>
<organism evidence="3 4">
    <name type="scientific">Polyangium sorediatum</name>
    <dbReference type="NCBI Taxonomy" id="889274"/>
    <lineage>
        <taxon>Bacteria</taxon>
        <taxon>Pseudomonadati</taxon>
        <taxon>Myxococcota</taxon>
        <taxon>Polyangia</taxon>
        <taxon>Polyangiales</taxon>
        <taxon>Polyangiaceae</taxon>
        <taxon>Polyangium</taxon>
    </lineage>
</organism>
<dbReference type="RefSeq" id="WP_136971985.1">
    <property type="nucleotide sequence ID" value="NZ_JARZHI010000012.1"/>
</dbReference>
<accession>A0ABT6NRZ4</accession>
<gene>
    <name evidence="3" type="ORF">QHF89_16550</name>
</gene>
<reference evidence="3 4" key="1">
    <citation type="submission" date="2023-04" db="EMBL/GenBank/DDBJ databases">
        <title>The genome sequence of Polyangium sorediatum DSM14670.</title>
        <authorList>
            <person name="Zhang X."/>
        </authorList>
    </citation>
    <scope>NUCLEOTIDE SEQUENCE [LARGE SCALE GENOMIC DNA]</scope>
    <source>
        <strain evidence="3 4">DSM 14670</strain>
    </source>
</reference>
<name>A0ABT6NRZ4_9BACT</name>
<proteinExistence type="predicted"/>
<evidence type="ECO:0000313" key="4">
    <source>
        <dbReference type="Proteomes" id="UP001160301"/>
    </source>
</evidence>
<keyword evidence="4" id="KW-1185">Reference proteome</keyword>
<feature type="signal peptide" evidence="2">
    <location>
        <begin position="1"/>
        <end position="24"/>
    </location>
</feature>
<protein>
    <recommendedName>
        <fullName evidence="5">Secreted protein</fullName>
    </recommendedName>
</protein>
<evidence type="ECO:0000313" key="3">
    <source>
        <dbReference type="EMBL" id="MDI1431106.1"/>
    </source>
</evidence>
<evidence type="ECO:0000256" key="2">
    <source>
        <dbReference type="SAM" id="SignalP"/>
    </source>
</evidence>
<feature type="chain" id="PRO_5047452581" description="Secreted protein" evidence="2">
    <location>
        <begin position="25"/>
        <end position="390"/>
    </location>
</feature>
<dbReference type="EMBL" id="JARZHI010000012">
    <property type="protein sequence ID" value="MDI1431106.1"/>
    <property type="molecule type" value="Genomic_DNA"/>
</dbReference>
<comment type="caution">
    <text evidence="3">The sequence shown here is derived from an EMBL/GenBank/DDBJ whole genome shotgun (WGS) entry which is preliminary data.</text>
</comment>
<keyword evidence="2" id="KW-0732">Signal</keyword>
<dbReference type="Proteomes" id="UP001160301">
    <property type="component" value="Unassembled WGS sequence"/>
</dbReference>
<feature type="coiled-coil region" evidence="1">
    <location>
        <begin position="124"/>
        <end position="151"/>
    </location>
</feature>
<evidence type="ECO:0000256" key="1">
    <source>
        <dbReference type="SAM" id="Coils"/>
    </source>
</evidence>
<keyword evidence="1" id="KW-0175">Coiled coil</keyword>